<sequence>MMSAEMRQPEQMERRTQPVLVWATGALV</sequence>
<organism evidence="1">
    <name type="scientific">Arundo donax</name>
    <name type="common">Giant reed</name>
    <name type="synonym">Donax arundinaceus</name>
    <dbReference type="NCBI Taxonomy" id="35708"/>
    <lineage>
        <taxon>Eukaryota</taxon>
        <taxon>Viridiplantae</taxon>
        <taxon>Streptophyta</taxon>
        <taxon>Embryophyta</taxon>
        <taxon>Tracheophyta</taxon>
        <taxon>Spermatophyta</taxon>
        <taxon>Magnoliopsida</taxon>
        <taxon>Liliopsida</taxon>
        <taxon>Poales</taxon>
        <taxon>Poaceae</taxon>
        <taxon>PACMAD clade</taxon>
        <taxon>Arundinoideae</taxon>
        <taxon>Arundineae</taxon>
        <taxon>Arundo</taxon>
    </lineage>
</organism>
<proteinExistence type="predicted"/>
<evidence type="ECO:0000313" key="1">
    <source>
        <dbReference type="EMBL" id="JAE08163.1"/>
    </source>
</evidence>
<protein>
    <submittedName>
        <fullName evidence="1">Uncharacterized protein</fullName>
    </submittedName>
</protein>
<accession>A0A0A9FIT2</accession>
<dbReference type="EMBL" id="GBRH01189733">
    <property type="protein sequence ID" value="JAE08163.1"/>
    <property type="molecule type" value="Transcribed_RNA"/>
</dbReference>
<reference evidence="1" key="1">
    <citation type="submission" date="2014-09" db="EMBL/GenBank/DDBJ databases">
        <authorList>
            <person name="Magalhaes I.L.F."/>
            <person name="Oliveira U."/>
            <person name="Santos F.R."/>
            <person name="Vidigal T.H.D.A."/>
            <person name="Brescovit A.D."/>
            <person name="Santos A.J."/>
        </authorList>
    </citation>
    <scope>NUCLEOTIDE SEQUENCE</scope>
    <source>
        <tissue evidence="1">Shoot tissue taken approximately 20 cm above the soil surface</tissue>
    </source>
</reference>
<name>A0A0A9FIT2_ARUDO</name>
<reference evidence="1" key="2">
    <citation type="journal article" date="2015" name="Data Brief">
        <title>Shoot transcriptome of the giant reed, Arundo donax.</title>
        <authorList>
            <person name="Barrero R.A."/>
            <person name="Guerrero F.D."/>
            <person name="Moolhuijzen P."/>
            <person name="Goolsby J.A."/>
            <person name="Tidwell J."/>
            <person name="Bellgard S.E."/>
            <person name="Bellgard M.I."/>
        </authorList>
    </citation>
    <scope>NUCLEOTIDE SEQUENCE</scope>
    <source>
        <tissue evidence="1">Shoot tissue taken approximately 20 cm above the soil surface</tissue>
    </source>
</reference>
<dbReference type="AlphaFoldDB" id="A0A0A9FIT2"/>